<sequence>MATWLILLALPALIGAGIVGVVLIRRNAEPARAATILEPTPTEEEPRYRFGSDVDVHAPREAESTVPESVRRPKLDLGGN</sequence>
<dbReference type="AlphaFoldDB" id="A6G8E3"/>
<evidence type="ECO:0000313" key="4">
    <source>
        <dbReference type="Proteomes" id="UP000005801"/>
    </source>
</evidence>
<evidence type="ECO:0000256" key="1">
    <source>
        <dbReference type="SAM" id="MobiDB-lite"/>
    </source>
</evidence>
<comment type="caution">
    <text evidence="3">The sequence shown here is derived from an EMBL/GenBank/DDBJ whole genome shotgun (WGS) entry which is preliminary data.</text>
</comment>
<protein>
    <submittedName>
        <fullName evidence="3">Uncharacterized protein</fullName>
    </submittedName>
</protein>
<evidence type="ECO:0000313" key="3">
    <source>
        <dbReference type="EMBL" id="EDM77853.1"/>
    </source>
</evidence>
<dbReference type="EMBL" id="ABCS01000039">
    <property type="protein sequence ID" value="EDM77853.1"/>
    <property type="molecule type" value="Genomic_DNA"/>
</dbReference>
<organism evidence="3 4">
    <name type="scientific">Plesiocystis pacifica SIR-1</name>
    <dbReference type="NCBI Taxonomy" id="391625"/>
    <lineage>
        <taxon>Bacteria</taxon>
        <taxon>Pseudomonadati</taxon>
        <taxon>Myxococcota</taxon>
        <taxon>Polyangia</taxon>
        <taxon>Nannocystales</taxon>
        <taxon>Nannocystaceae</taxon>
        <taxon>Plesiocystis</taxon>
    </lineage>
</organism>
<name>A6G8E3_9BACT</name>
<dbReference type="RefSeq" id="WP_006972988.1">
    <property type="nucleotide sequence ID" value="NZ_ABCS01000039.1"/>
</dbReference>
<gene>
    <name evidence="3" type="ORF">PPSIR1_01462</name>
</gene>
<accession>A6G8E3</accession>
<reference evidence="3 4" key="1">
    <citation type="submission" date="2007-06" db="EMBL/GenBank/DDBJ databases">
        <authorList>
            <person name="Shimkets L."/>
            <person name="Ferriera S."/>
            <person name="Johnson J."/>
            <person name="Kravitz S."/>
            <person name="Beeson K."/>
            <person name="Sutton G."/>
            <person name="Rogers Y.-H."/>
            <person name="Friedman R."/>
            <person name="Frazier M."/>
            <person name="Venter J.C."/>
        </authorList>
    </citation>
    <scope>NUCLEOTIDE SEQUENCE [LARGE SCALE GENOMIC DNA]</scope>
    <source>
        <strain evidence="3 4">SIR-1</strain>
    </source>
</reference>
<dbReference type="STRING" id="391625.PPSIR1_01462"/>
<proteinExistence type="predicted"/>
<dbReference type="Proteomes" id="UP000005801">
    <property type="component" value="Unassembled WGS sequence"/>
</dbReference>
<feature type="transmembrane region" description="Helical" evidence="2">
    <location>
        <begin position="6"/>
        <end position="24"/>
    </location>
</feature>
<evidence type="ECO:0000256" key="2">
    <source>
        <dbReference type="SAM" id="Phobius"/>
    </source>
</evidence>
<feature type="region of interest" description="Disordered" evidence="1">
    <location>
        <begin position="54"/>
        <end position="80"/>
    </location>
</feature>
<keyword evidence="2" id="KW-1133">Transmembrane helix</keyword>
<keyword evidence="4" id="KW-1185">Reference proteome</keyword>
<keyword evidence="2" id="KW-0472">Membrane</keyword>
<keyword evidence="2" id="KW-0812">Transmembrane</keyword>